<dbReference type="Proteomes" id="UP000243502">
    <property type="component" value="Chromosome 4"/>
</dbReference>
<dbReference type="Gene3D" id="3.20.20.80">
    <property type="entry name" value="Glycosidases"/>
    <property type="match status" value="1"/>
</dbReference>
<organism evidence="2 3">
    <name type="scientific">Paraburkholderia terrae</name>
    <dbReference type="NCBI Taxonomy" id="311230"/>
    <lineage>
        <taxon>Bacteria</taxon>
        <taxon>Pseudomonadati</taxon>
        <taxon>Pseudomonadota</taxon>
        <taxon>Betaproteobacteria</taxon>
        <taxon>Burkholderiales</taxon>
        <taxon>Burkholderiaceae</taxon>
        <taxon>Paraburkholderia</taxon>
    </lineage>
</organism>
<accession>A0A2I8F4J6</accession>
<dbReference type="Pfam" id="PF00128">
    <property type="entry name" value="Alpha-amylase"/>
    <property type="match status" value="1"/>
</dbReference>
<dbReference type="KEGG" id="pter:C2L65_43120"/>
<reference evidence="2 3" key="1">
    <citation type="submission" date="2018-01" db="EMBL/GenBank/DDBJ databases">
        <title>Species boundaries and ecological features among Paraburkholderia terrae DSMZ17804T, P. hospita DSMZ17164T and P. caribensis DSMZ13236T.</title>
        <authorList>
            <person name="Pratama A.A."/>
        </authorList>
    </citation>
    <scope>NUCLEOTIDE SEQUENCE [LARGE SCALE GENOMIC DNA]</scope>
    <source>
        <strain evidence="2 3">DSM 17804</strain>
    </source>
</reference>
<dbReference type="AlphaFoldDB" id="A0A2I8F4J6"/>
<proteinExistence type="predicted"/>
<name>A0A2I8F4J6_9BURK</name>
<dbReference type="Gene3D" id="2.60.40.1180">
    <property type="entry name" value="Golgi alpha-mannosidase II"/>
    <property type="match status" value="1"/>
</dbReference>
<feature type="domain" description="Glycosyl hydrolase family 13 catalytic" evidence="1">
    <location>
        <begin position="40"/>
        <end position="469"/>
    </location>
</feature>
<protein>
    <submittedName>
        <fullName evidence="2">Alpha-amylase</fullName>
    </submittedName>
</protein>
<dbReference type="SUPFAM" id="SSF51445">
    <property type="entry name" value="(Trans)glycosidases"/>
    <property type="match status" value="1"/>
</dbReference>
<dbReference type="GO" id="GO:0005975">
    <property type="term" value="P:carbohydrate metabolic process"/>
    <property type="evidence" value="ECO:0007669"/>
    <property type="project" value="InterPro"/>
</dbReference>
<dbReference type="InterPro" id="IPR006047">
    <property type="entry name" value="GH13_cat_dom"/>
</dbReference>
<gene>
    <name evidence="2" type="ORF">C2L65_43120</name>
</gene>
<dbReference type="SUPFAM" id="SSF51011">
    <property type="entry name" value="Glycosyl hydrolase domain"/>
    <property type="match status" value="1"/>
</dbReference>
<dbReference type="SMART" id="SM00642">
    <property type="entry name" value="Aamy"/>
    <property type="match status" value="1"/>
</dbReference>
<dbReference type="InterPro" id="IPR013780">
    <property type="entry name" value="Glyco_hydro_b"/>
</dbReference>
<dbReference type="OrthoDB" id="9761577at2"/>
<evidence type="ECO:0000313" key="2">
    <source>
        <dbReference type="EMBL" id="AUT66471.1"/>
    </source>
</evidence>
<evidence type="ECO:0000259" key="1">
    <source>
        <dbReference type="SMART" id="SM00642"/>
    </source>
</evidence>
<dbReference type="PANTHER" id="PTHR10357:SF209">
    <property type="entry name" value="PERIPLASMIC ALPHA-AMYLASE"/>
    <property type="match status" value="1"/>
</dbReference>
<dbReference type="InterPro" id="IPR017853">
    <property type="entry name" value="GH"/>
</dbReference>
<evidence type="ECO:0000313" key="3">
    <source>
        <dbReference type="Proteomes" id="UP000243502"/>
    </source>
</evidence>
<dbReference type="EMBL" id="CP026114">
    <property type="protein sequence ID" value="AUT66471.1"/>
    <property type="molecule type" value="Genomic_DNA"/>
</dbReference>
<dbReference type="RefSeq" id="WP_042305866.1">
    <property type="nucleotide sequence ID" value="NZ_CP026114.1"/>
</dbReference>
<sequence>MPTKLSDATVADKLKSAKQGIPANGLTASPEDWRDCWIYFLMVDRFNNPAAPPPLPYDLDTQTFQGGTLAGMKVQLGYLKGLGVGAVWFTPVLRNGRLLQGAPNEGTYHGYGIENFLEIDPRFGSGVQDIETELRAFVAAAHELDIYVIFDIVLNHTGDVFAYPGNQSTAPYQEHPYDIQWRDAEGNARADWTDALQITDPTDGAVLPTELRQNEFFRREGGGGPVETVGDFGSSKQMMSANYELGNFLIQAYQYLIAAFDIDGFRIDTLKFLDPSFALRFGNAIREFALSVGKKNFFTFGEVWGGEDQIARFIGRNVLASSTDMVGVDAALDYPLFYALTATMKGSSAPSNLAAMYQNRKNVENGVISSHGEATRFFVTFLDNHDQWSRYYYVDPANPHHYDNQVTMAMAALFCLPGIPCIYYGTEQGLHGAGGSERATREALWGKPGTPFDDTHPFYLQLKKVSAVRSALPALRYGRIYFRPVSGDGASYGVSPYPNGVLAFARILNDSEVVVVANSNTQETFSISVIVDATLSPAGTVFVNQYSNQFGAMEFATVTQTGDVHIDEVDGSTSDGPACVISATVRPMEAIILARQVS</sequence>
<dbReference type="PANTHER" id="PTHR10357">
    <property type="entry name" value="ALPHA-AMYLASE FAMILY MEMBER"/>
    <property type="match status" value="1"/>
</dbReference>